<proteinExistence type="predicted"/>
<organism evidence="2 3">
    <name type="scientific">Sphingomonas gei</name>
    <dbReference type="NCBI Taxonomy" id="1395960"/>
    <lineage>
        <taxon>Bacteria</taxon>
        <taxon>Pseudomonadati</taxon>
        <taxon>Pseudomonadota</taxon>
        <taxon>Alphaproteobacteria</taxon>
        <taxon>Sphingomonadales</taxon>
        <taxon>Sphingomonadaceae</taxon>
        <taxon>Sphingomonas</taxon>
    </lineage>
</organism>
<evidence type="ECO:0000313" key="2">
    <source>
        <dbReference type="EMBL" id="TGX52920.1"/>
    </source>
</evidence>
<comment type="caution">
    <text evidence="2">The sequence shown here is derived from an EMBL/GenBank/DDBJ whole genome shotgun (WGS) entry which is preliminary data.</text>
</comment>
<keyword evidence="1" id="KW-1133">Transmembrane helix</keyword>
<sequence length="172" mass="18721">MAGFDVGALAFLVSAAPLLRHRSDDMRRSAERNDANRLLLLLITLAVSLVVLVAVASELMQSQSPDGKSIALIVGTLVLCWVFSNTIYALHYAHLYYRADNGGDAGGLQFPEAPEPDYWDFVYFAFCLGMTFQTSDVSVTDRGIRKVVTLHCLAAFVFNLGIVAFTINVLGG</sequence>
<gene>
    <name evidence="2" type="ORF">E5A73_14150</name>
</gene>
<feature type="transmembrane region" description="Helical" evidence="1">
    <location>
        <begin position="147"/>
        <end position="170"/>
    </location>
</feature>
<feature type="transmembrane region" description="Helical" evidence="1">
    <location>
        <begin position="69"/>
        <end position="90"/>
    </location>
</feature>
<dbReference type="InterPro" id="IPR009781">
    <property type="entry name" value="DUF1345"/>
</dbReference>
<dbReference type="Pfam" id="PF07077">
    <property type="entry name" value="DUF1345"/>
    <property type="match status" value="1"/>
</dbReference>
<protein>
    <submittedName>
        <fullName evidence="2">DUF1345 domain-containing protein</fullName>
    </submittedName>
</protein>
<evidence type="ECO:0000313" key="3">
    <source>
        <dbReference type="Proteomes" id="UP000306147"/>
    </source>
</evidence>
<evidence type="ECO:0000256" key="1">
    <source>
        <dbReference type="SAM" id="Phobius"/>
    </source>
</evidence>
<dbReference type="Proteomes" id="UP000306147">
    <property type="component" value="Unassembled WGS sequence"/>
</dbReference>
<name>A0A4S1XC14_9SPHN</name>
<reference evidence="2 3" key="1">
    <citation type="submission" date="2019-04" db="EMBL/GenBank/DDBJ databases">
        <title>Sphingomonas psychrotolerans sp. nov., isolated from soil in the Tianshan Mountains, Xinjiang, China.</title>
        <authorList>
            <person name="Luo Y."/>
            <person name="Sheng H."/>
        </authorList>
    </citation>
    <scope>NUCLEOTIDE SEQUENCE [LARGE SCALE GENOMIC DNA]</scope>
    <source>
        <strain evidence="2 3">ZFGT-11</strain>
    </source>
</reference>
<accession>A0A4S1XC14</accession>
<keyword evidence="1" id="KW-0812">Transmembrane</keyword>
<keyword evidence="1" id="KW-0472">Membrane</keyword>
<dbReference type="OrthoDB" id="64737at2"/>
<keyword evidence="3" id="KW-1185">Reference proteome</keyword>
<dbReference type="AlphaFoldDB" id="A0A4S1XC14"/>
<feature type="transmembrane region" description="Helical" evidence="1">
    <location>
        <begin position="39"/>
        <end position="57"/>
    </location>
</feature>
<dbReference type="EMBL" id="SRXT01000005">
    <property type="protein sequence ID" value="TGX52920.1"/>
    <property type="molecule type" value="Genomic_DNA"/>
</dbReference>